<dbReference type="Pfam" id="PF00439">
    <property type="entry name" value="Bromodomain"/>
    <property type="match status" value="1"/>
</dbReference>
<dbReference type="InterPro" id="IPR001487">
    <property type="entry name" value="Bromodomain"/>
</dbReference>
<evidence type="ECO:0000256" key="3">
    <source>
        <dbReference type="SAM" id="MobiDB-lite"/>
    </source>
</evidence>
<sequence length="170" mass="19852">MSNYSVYLVQPNLGQVSQPFYQPPLLEALSSQEAILSTLLDRRSSARRPTTTKETKPSTSTAPQEPIVRDPNLFSANELRSHLLPDYFDIVKNPMDLKTIKDGLDQGKYKNPWEFCEHMWLMFENAWLYNRKNTKVHKWCTRLSEIFIEEINPVMRQMGYCFGQKLSFTP</sequence>
<dbReference type="SMART" id="SM00297">
    <property type="entry name" value="BROMO"/>
    <property type="match status" value="1"/>
</dbReference>
<evidence type="ECO:0000259" key="4">
    <source>
        <dbReference type="PROSITE" id="PS50014"/>
    </source>
</evidence>
<dbReference type="PANTHER" id="PTHR45926">
    <property type="entry name" value="OSJNBA0053K19.4 PROTEIN"/>
    <property type="match status" value="1"/>
</dbReference>
<dbReference type="Gene3D" id="1.20.920.10">
    <property type="entry name" value="Bromodomain-like"/>
    <property type="match status" value="1"/>
</dbReference>
<accession>A0A1I8BLC0</accession>
<evidence type="ECO:0000313" key="5">
    <source>
        <dbReference type="Proteomes" id="UP000095281"/>
    </source>
</evidence>
<feature type="region of interest" description="Disordered" evidence="3">
    <location>
        <begin position="40"/>
        <end position="67"/>
    </location>
</feature>
<feature type="domain" description="Bromo" evidence="4">
    <location>
        <begin position="59"/>
        <end position="137"/>
    </location>
</feature>
<dbReference type="Proteomes" id="UP000095281">
    <property type="component" value="Unplaced"/>
</dbReference>
<dbReference type="WBParaSite" id="MhA1_Contig304.frz3.gene12">
    <property type="protein sequence ID" value="MhA1_Contig304.frz3.gene12"/>
    <property type="gene ID" value="MhA1_Contig304.frz3.gene12"/>
</dbReference>
<name>A0A1I8BLC0_MELHA</name>
<dbReference type="InterPro" id="IPR036427">
    <property type="entry name" value="Bromodomain-like_sf"/>
</dbReference>
<dbReference type="PROSITE" id="PS50014">
    <property type="entry name" value="BROMODOMAIN_2"/>
    <property type="match status" value="1"/>
</dbReference>
<organism evidence="5 6">
    <name type="scientific">Meloidogyne hapla</name>
    <name type="common">Root-knot nematode worm</name>
    <dbReference type="NCBI Taxonomy" id="6305"/>
    <lineage>
        <taxon>Eukaryota</taxon>
        <taxon>Metazoa</taxon>
        <taxon>Ecdysozoa</taxon>
        <taxon>Nematoda</taxon>
        <taxon>Chromadorea</taxon>
        <taxon>Rhabditida</taxon>
        <taxon>Tylenchina</taxon>
        <taxon>Tylenchomorpha</taxon>
        <taxon>Tylenchoidea</taxon>
        <taxon>Meloidogynidae</taxon>
        <taxon>Meloidogyninae</taxon>
        <taxon>Meloidogyne</taxon>
    </lineage>
</organism>
<keyword evidence="5" id="KW-1185">Reference proteome</keyword>
<protein>
    <submittedName>
        <fullName evidence="6">Histone acetyltransferase</fullName>
    </submittedName>
</protein>
<evidence type="ECO:0000313" key="6">
    <source>
        <dbReference type="WBParaSite" id="MhA1_Contig304.frz3.gene12"/>
    </source>
</evidence>
<proteinExistence type="predicted"/>
<dbReference type="PRINTS" id="PR00503">
    <property type="entry name" value="BROMODOMAIN"/>
</dbReference>
<dbReference type="AlphaFoldDB" id="A0A1I8BLC0"/>
<keyword evidence="1 2" id="KW-0103">Bromodomain</keyword>
<reference evidence="6" key="1">
    <citation type="submission" date="2016-11" db="UniProtKB">
        <authorList>
            <consortium name="WormBaseParasite"/>
        </authorList>
    </citation>
    <scope>IDENTIFICATION</scope>
</reference>
<dbReference type="SUPFAM" id="SSF47370">
    <property type="entry name" value="Bromodomain"/>
    <property type="match status" value="1"/>
</dbReference>
<evidence type="ECO:0000256" key="2">
    <source>
        <dbReference type="PROSITE-ProRule" id="PRU00035"/>
    </source>
</evidence>
<evidence type="ECO:0000256" key="1">
    <source>
        <dbReference type="ARBA" id="ARBA00023117"/>
    </source>
</evidence>